<comment type="caution">
    <text evidence="2">The sequence shown here is derived from an EMBL/GenBank/DDBJ whole genome shotgun (WGS) entry which is preliminary data.</text>
</comment>
<dbReference type="InterPro" id="IPR015035">
    <property type="entry name" value="DUF1918"/>
</dbReference>
<dbReference type="EMBL" id="JBHSBM010000016">
    <property type="protein sequence ID" value="MFC4059249.1"/>
    <property type="molecule type" value="Genomic_DNA"/>
</dbReference>
<dbReference type="Proteomes" id="UP001595850">
    <property type="component" value="Unassembled WGS sequence"/>
</dbReference>
<dbReference type="SUPFAM" id="SSF50118">
    <property type="entry name" value="Cell growth inhibitor/plasmid maintenance toxic component"/>
    <property type="match status" value="1"/>
</dbReference>
<gene>
    <name evidence="2" type="ORF">ACFOWE_13155</name>
</gene>
<evidence type="ECO:0000313" key="2">
    <source>
        <dbReference type="EMBL" id="MFC4059249.1"/>
    </source>
</evidence>
<evidence type="ECO:0000259" key="1">
    <source>
        <dbReference type="Pfam" id="PF08940"/>
    </source>
</evidence>
<organism evidence="2 3">
    <name type="scientific">Planomonospora corallina</name>
    <dbReference type="NCBI Taxonomy" id="1806052"/>
    <lineage>
        <taxon>Bacteria</taxon>
        <taxon>Bacillati</taxon>
        <taxon>Actinomycetota</taxon>
        <taxon>Actinomycetes</taxon>
        <taxon>Streptosporangiales</taxon>
        <taxon>Streptosporangiaceae</taxon>
        <taxon>Planomonospora</taxon>
    </lineage>
</organism>
<dbReference type="RefSeq" id="WP_377287559.1">
    <property type="nucleotide sequence ID" value="NZ_JBHSBM010000016.1"/>
</dbReference>
<sequence length="73" mass="8236">MKAAVGDRLVVEGTYNHESRRVGVIVGLRHPDGSPPYVVRWMDAEHETLVFPGPDARVVSRQERETEFAELYG</sequence>
<keyword evidence="3" id="KW-1185">Reference proteome</keyword>
<accession>A0ABV8I4W8</accession>
<evidence type="ECO:0000313" key="3">
    <source>
        <dbReference type="Proteomes" id="UP001595850"/>
    </source>
</evidence>
<dbReference type="Gene3D" id="2.30.30.440">
    <property type="entry name" value="Domain of unknown function DUF1918"/>
    <property type="match status" value="1"/>
</dbReference>
<dbReference type="Pfam" id="PF08940">
    <property type="entry name" value="DUF1918"/>
    <property type="match status" value="1"/>
</dbReference>
<name>A0ABV8I4W8_9ACTN</name>
<reference evidence="3" key="1">
    <citation type="journal article" date="2019" name="Int. J. Syst. Evol. Microbiol.">
        <title>The Global Catalogue of Microorganisms (GCM) 10K type strain sequencing project: providing services to taxonomists for standard genome sequencing and annotation.</title>
        <authorList>
            <consortium name="The Broad Institute Genomics Platform"/>
            <consortium name="The Broad Institute Genome Sequencing Center for Infectious Disease"/>
            <person name="Wu L."/>
            <person name="Ma J."/>
        </authorList>
    </citation>
    <scope>NUCLEOTIDE SEQUENCE [LARGE SCALE GENOMIC DNA]</scope>
    <source>
        <strain evidence="3">TBRC 4489</strain>
    </source>
</reference>
<feature type="domain" description="DUF1918" evidence="1">
    <location>
        <begin position="1"/>
        <end position="58"/>
    </location>
</feature>
<proteinExistence type="predicted"/>
<protein>
    <submittedName>
        <fullName evidence="2">DUF1918 domain-containing protein</fullName>
    </submittedName>
</protein>